<evidence type="ECO:0000313" key="2">
    <source>
        <dbReference type="EMBL" id="CAG9331843.1"/>
    </source>
</evidence>
<protein>
    <recommendedName>
        <fullName evidence="4">DNA/RNA-binding protein Alba-like domain-containing protein</fullName>
    </recommendedName>
</protein>
<organism evidence="2 3">
    <name type="scientific">Blepharisma stoltei</name>
    <dbReference type="NCBI Taxonomy" id="1481888"/>
    <lineage>
        <taxon>Eukaryota</taxon>
        <taxon>Sar</taxon>
        <taxon>Alveolata</taxon>
        <taxon>Ciliophora</taxon>
        <taxon>Postciliodesmatophora</taxon>
        <taxon>Heterotrichea</taxon>
        <taxon>Heterotrichida</taxon>
        <taxon>Blepharismidae</taxon>
        <taxon>Blepharisma</taxon>
    </lineage>
</organism>
<dbReference type="SUPFAM" id="SSF82704">
    <property type="entry name" value="AlbA-like"/>
    <property type="match status" value="1"/>
</dbReference>
<dbReference type="InterPro" id="IPR036882">
    <property type="entry name" value="Alba-like_dom_sf"/>
</dbReference>
<evidence type="ECO:0000313" key="3">
    <source>
        <dbReference type="Proteomes" id="UP001162131"/>
    </source>
</evidence>
<sequence>MENSTVIKVSLRRAYPAFVAHAKEILKEHGHVELQGLGDASANTVRAAEMLCSLGYADLEKFETLSVTEPDRKNIDRRRNKVVIVLTRSAGFDKAYNEFANSKETPK</sequence>
<dbReference type="AlphaFoldDB" id="A0AAU9K4L8"/>
<comment type="caution">
    <text evidence="2">The sequence shown here is derived from an EMBL/GenBank/DDBJ whole genome shotgun (WGS) entry which is preliminary data.</text>
</comment>
<keyword evidence="1" id="KW-0694">RNA-binding</keyword>
<gene>
    <name evidence="2" type="ORF">BSTOLATCC_MIC53902</name>
</gene>
<dbReference type="Gene3D" id="3.30.110.20">
    <property type="entry name" value="Alba-like domain"/>
    <property type="match status" value="1"/>
</dbReference>
<proteinExistence type="predicted"/>
<keyword evidence="3" id="KW-1185">Reference proteome</keyword>
<accession>A0AAU9K4L8</accession>
<evidence type="ECO:0008006" key="4">
    <source>
        <dbReference type="Google" id="ProtNLM"/>
    </source>
</evidence>
<evidence type="ECO:0000256" key="1">
    <source>
        <dbReference type="ARBA" id="ARBA00022884"/>
    </source>
</evidence>
<reference evidence="2" key="1">
    <citation type="submission" date="2021-09" db="EMBL/GenBank/DDBJ databases">
        <authorList>
            <consortium name="AG Swart"/>
            <person name="Singh M."/>
            <person name="Singh A."/>
            <person name="Seah K."/>
            <person name="Emmerich C."/>
        </authorList>
    </citation>
    <scope>NUCLEOTIDE SEQUENCE</scope>
    <source>
        <strain evidence="2">ATCC30299</strain>
    </source>
</reference>
<dbReference type="EMBL" id="CAJZBQ010000053">
    <property type="protein sequence ID" value="CAG9331843.1"/>
    <property type="molecule type" value="Genomic_DNA"/>
</dbReference>
<name>A0AAU9K4L8_9CILI</name>
<dbReference type="GO" id="GO:0003723">
    <property type="term" value="F:RNA binding"/>
    <property type="evidence" value="ECO:0007669"/>
    <property type="project" value="UniProtKB-KW"/>
</dbReference>
<dbReference type="Proteomes" id="UP001162131">
    <property type="component" value="Unassembled WGS sequence"/>
</dbReference>